<dbReference type="Gene3D" id="3.10.20.30">
    <property type="match status" value="1"/>
</dbReference>
<dbReference type="GO" id="GO:0051537">
    <property type="term" value="F:2 iron, 2 sulfur cluster binding"/>
    <property type="evidence" value="ECO:0007669"/>
    <property type="project" value="UniProtKB-KW"/>
</dbReference>
<dbReference type="PROSITE" id="PS51085">
    <property type="entry name" value="2FE2S_FER_2"/>
    <property type="match status" value="1"/>
</dbReference>
<sequence length="105" mass="11245">MSSVFVVDRSGQEEIITIEPGETLMQAISNSGMPDMLALCGGVCACATCHVYIDAAPESVMSGMDEDEDVLLGGVLSRQENSRLCCQIRLTEAYDGLRVTIAPEE</sequence>
<dbReference type="InterPro" id="IPR001041">
    <property type="entry name" value="2Fe-2S_ferredoxin-type"/>
</dbReference>
<comment type="cofactor">
    <cofactor evidence="6">
        <name>[2Fe-2S] cluster</name>
        <dbReference type="ChEBI" id="CHEBI:190135"/>
    </cofactor>
</comment>
<gene>
    <name evidence="8" type="ORF">G8770_16225</name>
</gene>
<dbReference type="InterPro" id="IPR001055">
    <property type="entry name" value="Adrenodoxin-like"/>
</dbReference>
<dbReference type="GO" id="GO:0009055">
    <property type="term" value="F:electron transfer activity"/>
    <property type="evidence" value="ECO:0007669"/>
    <property type="project" value="TreeGrafter"/>
</dbReference>
<comment type="similarity">
    <text evidence="1">Belongs to the adrenodoxin/putidaredoxin family.</text>
</comment>
<accession>A0A9E5T1A0</accession>
<reference evidence="8" key="1">
    <citation type="submission" date="2020-03" db="EMBL/GenBank/DDBJ databases">
        <authorList>
            <person name="Guo F."/>
        </authorList>
    </citation>
    <scope>NUCLEOTIDE SEQUENCE</scope>
    <source>
        <strain evidence="8">JCM 30134</strain>
    </source>
</reference>
<evidence type="ECO:0000256" key="4">
    <source>
        <dbReference type="ARBA" id="ARBA00023004"/>
    </source>
</evidence>
<evidence type="ECO:0000256" key="1">
    <source>
        <dbReference type="ARBA" id="ARBA00010914"/>
    </source>
</evidence>
<dbReference type="SUPFAM" id="SSF54292">
    <property type="entry name" value="2Fe-2S ferredoxin-like"/>
    <property type="match status" value="1"/>
</dbReference>
<keyword evidence="4" id="KW-0408">Iron</keyword>
<evidence type="ECO:0000313" key="8">
    <source>
        <dbReference type="EMBL" id="NHO67095.1"/>
    </source>
</evidence>
<dbReference type="GO" id="GO:0140647">
    <property type="term" value="P:P450-containing electron transport chain"/>
    <property type="evidence" value="ECO:0007669"/>
    <property type="project" value="InterPro"/>
</dbReference>
<dbReference type="PANTHER" id="PTHR23426">
    <property type="entry name" value="FERREDOXIN/ADRENODOXIN"/>
    <property type="match status" value="1"/>
</dbReference>
<dbReference type="Pfam" id="PF00111">
    <property type="entry name" value="Fer2"/>
    <property type="match status" value="1"/>
</dbReference>
<keyword evidence="9" id="KW-1185">Reference proteome</keyword>
<name>A0A9E5T1A0_9GAMM</name>
<evidence type="ECO:0000313" key="9">
    <source>
        <dbReference type="Proteomes" id="UP000787472"/>
    </source>
</evidence>
<keyword evidence="3" id="KW-0479">Metal-binding</keyword>
<evidence type="ECO:0000259" key="7">
    <source>
        <dbReference type="PROSITE" id="PS51085"/>
    </source>
</evidence>
<dbReference type="GO" id="GO:0046872">
    <property type="term" value="F:metal ion binding"/>
    <property type="evidence" value="ECO:0007669"/>
    <property type="project" value="UniProtKB-KW"/>
</dbReference>
<dbReference type="InterPro" id="IPR036010">
    <property type="entry name" value="2Fe-2S_ferredoxin-like_sf"/>
</dbReference>
<dbReference type="EMBL" id="JAAONZ010000014">
    <property type="protein sequence ID" value="NHO67095.1"/>
    <property type="molecule type" value="Genomic_DNA"/>
</dbReference>
<dbReference type="Proteomes" id="UP000787472">
    <property type="component" value="Unassembled WGS sequence"/>
</dbReference>
<dbReference type="CDD" id="cd00207">
    <property type="entry name" value="fer2"/>
    <property type="match status" value="1"/>
</dbReference>
<evidence type="ECO:0000256" key="2">
    <source>
        <dbReference type="ARBA" id="ARBA00022714"/>
    </source>
</evidence>
<comment type="caution">
    <text evidence="8">The sequence shown here is derived from an EMBL/GenBank/DDBJ whole genome shotgun (WGS) entry which is preliminary data.</text>
</comment>
<evidence type="ECO:0000256" key="5">
    <source>
        <dbReference type="ARBA" id="ARBA00023014"/>
    </source>
</evidence>
<feature type="domain" description="2Fe-2S ferredoxin-type" evidence="7">
    <location>
        <begin position="2"/>
        <end position="105"/>
    </location>
</feature>
<evidence type="ECO:0000256" key="6">
    <source>
        <dbReference type="ARBA" id="ARBA00034078"/>
    </source>
</evidence>
<dbReference type="InterPro" id="IPR012675">
    <property type="entry name" value="Beta-grasp_dom_sf"/>
</dbReference>
<evidence type="ECO:0000256" key="3">
    <source>
        <dbReference type="ARBA" id="ARBA00022723"/>
    </source>
</evidence>
<protein>
    <submittedName>
        <fullName evidence="8">2Fe-2S iron-sulfur cluster binding domain-containing protein</fullName>
    </submittedName>
</protein>
<dbReference type="AlphaFoldDB" id="A0A9E5T1A0"/>
<proteinExistence type="inferred from homology"/>
<dbReference type="GO" id="GO:0005829">
    <property type="term" value="C:cytosol"/>
    <property type="evidence" value="ECO:0007669"/>
    <property type="project" value="TreeGrafter"/>
</dbReference>
<dbReference type="PANTHER" id="PTHR23426:SF65">
    <property type="entry name" value="FERREDOXIN-2, MITOCHONDRIAL"/>
    <property type="match status" value="1"/>
</dbReference>
<keyword evidence="2" id="KW-0001">2Fe-2S</keyword>
<keyword evidence="5" id="KW-0411">Iron-sulfur</keyword>
<dbReference type="PRINTS" id="PR00355">
    <property type="entry name" value="ADRENODOXIN"/>
</dbReference>
<organism evidence="8 9">
    <name type="scientific">Pseudomaricurvus hydrocarbonicus</name>
    <dbReference type="NCBI Taxonomy" id="1470433"/>
    <lineage>
        <taxon>Bacteria</taxon>
        <taxon>Pseudomonadati</taxon>
        <taxon>Pseudomonadota</taxon>
        <taxon>Gammaproteobacteria</taxon>
        <taxon>Cellvibrionales</taxon>
        <taxon>Cellvibrionaceae</taxon>
        <taxon>Pseudomaricurvus</taxon>
    </lineage>
</organism>